<feature type="domain" description="Pirin N-terminal" evidence="3">
    <location>
        <begin position="47"/>
        <end position="117"/>
    </location>
</feature>
<sequence>MTRSVKTFISMPWHAFDAASGAYMLHPRDLHLLDPFIGVDAFTMPQPYFPPHPHAGMSAVTLMFDDAEGGFINRDSLGDKSEIRPGDLHWTQAGSGMMHEEIPAEPGRAARGLQVFVNLARAHKQAPPAAFHIRREAMPVLQAEGLRGTVMAGELPWQGVVLRSPITQDARWLTQGDMIDLRIEPNASAQFDLPAAKNAFFVLMQGALAVDGQTLSAPGALVFERDGDSVILQAGTQGARGVLFAGRPIGEPIFPKGPFMGNCAEDIAAYATRFYRGDMGSLAASF</sequence>
<evidence type="ECO:0000259" key="4">
    <source>
        <dbReference type="Pfam" id="PF05726"/>
    </source>
</evidence>
<name>A0ABV7H8J7_9BURK</name>
<accession>A0ABV7H8J7</accession>
<organism evidence="5 6">
    <name type="scientific">Piscinibacterium candidicorallinum</name>
    <dbReference type="NCBI Taxonomy" id="1793872"/>
    <lineage>
        <taxon>Bacteria</taxon>
        <taxon>Pseudomonadati</taxon>
        <taxon>Pseudomonadota</taxon>
        <taxon>Betaproteobacteria</taxon>
        <taxon>Burkholderiales</taxon>
        <taxon>Piscinibacterium</taxon>
    </lineage>
</organism>
<dbReference type="Gene3D" id="2.60.120.10">
    <property type="entry name" value="Jelly Rolls"/>
    <property type="match status" value="2"/>
</dbReference>
<protein>
    <submittedName>
        <fullName evidence="5">Pirin family protein</fullName>
    </submittedName>
</protein>
<feature type="domain" description="Pirin C-terminal" evidence="4">
    <location>
        <begin position="179"/>
        <end position="279"/>
    </location>
</feature>
<proteinExistence type="inferred from homology"/>
<dbReference type="InterPro" id="IPR014710">
    <property type="entry name" value="RmlC-like_jellyroll"/>
</dbReference>
<keyword evidence="6" id="KW-1185">Reference proteome</keyword>
<dbReference type="InterPro" id="IPR008778">
    <property type="entry name" value="Pirin_C_dom"/>
</dbReference>
<reference evidence="6" key="1">
    <citation type="journal article" date="2019" name="Int. J. Syst. Evol. Microbiol.">
        <title>The Global Catalogue of Microorganisms (GCM) 10K type strain sequencing project: providing services to taxonomists for standard genome sequencing and annotation.</title>
        <authorList>
            <consortium name="The Broad Institute Genomics Platform"/>
            <consortium name="The Broad Institute Genome Sequencing Center for Infectious Disease"/>
            <person name="Wu L."/>
            <person name="Ma J."/>
        </authorList>
    </citation>
    <scope>NUCLEOTIDE SEQUENCE [LARGE SCALE GENOMIC DNA]</scope>
    <source>
        <strain evidence="6">KCTC 52168</strain>
    </source>
</reference>
<dbReference type="Pfam" id="PF05726">
    <property type="entry name" value="Pirin_C"/>
    <property type="match status" value="1"/>
</dbReference>
<evidence type="ECO:0000259" key="3">
    <source>
        <dbReference type="Pfam" id="PF02678"/>
    </source>
</evidence>
<comment type="similarity">
    <text evidence="1 2">Belongs to the pirin family.</text>
</comment>
<evidence type="ECO:0000256" key="1">
    <source>
        <dbReference type="ARBA" id="ARBA00008416"/>
    </source>
</evidence>
<dbReference type="Proteomes" id="UP001595556">
    <property type="component" value="Unassembled WGS sequence"/>
</dbReference>
<evidence type="ECO:0000313" key="6">
    <source>
        <dbReference type="Proteomes" id="UP001595556"/>
    </source>
</evidence>
<dbReference type="InterPro" id="IPR011051">
    <property type="entry name" value="RmlC_Cupin_sf"/>
</dbReference>
<gene>
    <name evidence="5" type="ORF">ACFOEN_09675</name>
</gene>
<dbReference type="PANTHER" id="PTHR13903:SF8">
    <property type="entry name" value="PIRIN"/>
    <property type="match status" value="1"/>
</dbReference>
<evidence type="ECO:0000313" key="5">
    <source>
        <dbReference type="EMBL" id="MFC3147911.1"/>
    </source>
</evidence>
<dbReference type="EMBL" id="JBHRTI010000004">
    <property type="protein sequence ID" value="MFC3147911.1"/>
    <property type="molecule type" value="Genomic_DNA"/>
</dbReference>
<dbReference type="Pfam" id="PF02678">
    <property type="entry name" value="Pirin"/>
    <property type="match status" value="1"/>
</dbReference>
<evidence type="ECO:0000256" key="2">
    <source>
        <dbReference type="RuleBase" id="RU003457"/>
    </source>
</evidence>
<dbReference type="SUPFAM" id="SSF51182">
    <property type="entry name" value="RmlC-like cupins"/>
    <property type="match status" value="1"/>
</dbReference>
<dbReference type="CDD" id="cd02247">
    <property type="entry name" value="cupin_pirin_C"/>
    <property type="match status" value="1"/>
</dbReference>
<comment type="caution">
    <text evidence="5">The sequence shown here is derived from an EMBL/GenBank/DDBJ whole genome shotgun (WGS) entry which is preliminary data.</text>
</comment>
<dbReference type="PANTHER" id="PTHR13903">
    <property type="entry name" value="PIRIN-RELATED"/>
    <property type="match status" value="1"/>
</dbReference>
<dbReference type="PIRSF" id="PIRSF006232">
    <property type="entry name" value="Pirin"/>
    <property type="match status" value="1"/>
</dbReference>
<dbReference type="InterPro" id="IPR012093">
    <property type="entry name" value="Pirin"/>
</dbReference>
<dbReference type="RefSeq" id="WP_377303385.1">
    <property type="nucleotide sequence ID" value="NZ_CP180191.1"/>
</dbReference>
<dbReference type="InterPro" id="IPR003829">
    <property type="entry name" value="Pirin_N_dom"/>
</dbReference>